<dbReference type="InterPro" id="IPR051325">
    <property type="entry name" value="Nudix_hydrolase_domain"/>
</dbReference>
<dbReference type="SUPFAM" id="SSF55811">
    <property type="entry name" value="Nudix"/>
    <property type="match status" value="1"/>
</dbReference>
<dbReference type="PANTHER" id="PTHR21340:SF0">
    <property type="entry name" value="BIS(5'-NUCLEOSYL)-TETRAPHOSPHATASE [ASYMMETRICAL]"/>
    <property type="match status" value="1"/>
</dbReference>
<accession>A0ABW1NUH7</accession>
<reference evidence="4" key="1">
    <citation type="journal article" date="2019" name="Int. J. Syst. Evol. Microbiol.">
        <title>The Global Catalogue of Microorganisms (GCM) 10K type strain sequencing project: providing services to taxonomists for standard genome sequencing and annotation.</title>
        <authorList>
            <consortium name="The Broad Institute Genomics Platform"/>
            <consortium name="The Broad Institute Genome Sequencing Center for Infectious Disease"/>
            <person name="Wu L."/>
            <person name="Ma J."/>
        </authorList>
    </citation>
    <scope>NUCLEOTIDE SEQUENCE [LARGE SCALE GENOMIC DNA]</scope>
    <source>
        <strain evidence="4">JCM 30346</strain>
    </source>
</reference>
<gene>
    <name evidence="3" type="ORF">ACFP1K_33560</name>
</gene>
<dbReference type="RefSeq" id="WP_380761021.1">
    <property type="nucleotide sequence ID" value="NZ_JBHSRF010000078.1"/>
</dbReference>
<name>A0ABW1NUH7_9ACTN</name>
<dbReference type="EMBL" id="JBHSRF010000078">
    <property type="protein sequence ID" value="MFC6086137.1"/>
    <property type="molecule type" value="Genomic_DNA"/>
</dbReference>
<dbReference type="InterPro" id="IPR020084">
    <property type="entry name" value="NUDIX_hydrolase_CS"/>
</dbReference>
<evidence type="ECO:0000259" key="2">
    <source>
        <dbReference type="PROSITE" id="PS51462"/>
    </source>
</evidence>
<dbReference type="PANTHER" id="PTHR21340">
    <property type="entry name" value="DIADENOSINE 5,5-P1,P4-TETRAPHOSPHATE PYROPHOSPHOHYDROLASE MUTT"/>
    <property type="match status" value="1"/>
</dbReference>
<evidence type="ECO:0000256" key="1">
    <source>
        <dbReference type="ARBA" id="ARBA00022801"/>
    </source>
</evidence>
<dbReference type="Pfam" id="PF00300">
    <property type="entry name" value="His_Phos_1"/>
    <property type="match status" value="1"/>
</dbReference>
<comment type="caution">
    <text evidence="3">The sequence shown here is derived from an EMBL/GenBank/DDBJ whole genome shotgun (WGS) entry which is preliminary data.</text>
</comment>
<keyword evidence="1" id="KW-0378">Hydrolase</keyword>
<dbReference type="CDD" id="cd03673">
    <property type="entry name" value="NUDIX_Ap6A_hydrolase"/>
    <property type="match status" value="1"/>
</dbReference>
<keyword evidence="4" id="KW-1185">Reference proteome</keyword>
<dbReference type="SUPFAM" id="SSF53254">
    <property type="entry name" value="Phosphoglycerate mutase-like"/>
    <property type="match status" value="1"/>
</dbReference>
<dbReference type="Pfam" id="PF00293">
    <property type="entry name" value="NUDIX"/>
    <property type="match status" value="1"/>
</dbReference>
<dbReference type="PROSITE" id="PS00893">
    <property type="entry name" value="NUDIX_BOX"/>
    <property type="match status" value="1"/>
</dbReference>
<dbReference type="SMART" id="SM00855">
    <property type="entry name" value="PGAM"/>
    <property type="match status" value="1"/>
</dbReference>
<protein>
    <submittedName>
        <fullName evidence="3">NUDIX domain-containing protein</fullName>
    </submittedName>
</protein>
<evidence type="ECO:0000313" key="3">
    <source>
        <dbReference type="EMBL" id="MFC6086137.1"/>
    </source>
</evidence>
<dbReference type="Gene3D" id="3.90.79.10">
    <property type="entry name" value="Nucleoside Triphosphate Pyrophosphohydrolase"/>
    <property type="match status" value="1"/>
</dbReference>
<dbReference type="InterPro" id="IPR000086">
    <property type="entry name" value="NUDIX_hydrolase_dom"/>
</dbReference>
<sequence length="298" mass="33164">MTDPQVHPTTLIHAAGALVWRGDPAEPEIAVVHRPRYDDWSFPKGKLKPGEHVIAGALREVAEETGFSVALGRHLPPVHYLKGGKLKRVDYWAARVVEQVAQEPSDEVDRLEWLPVEQARARLTYGDWDAGLLRAITAAPLDTTPFLLVRHGNAGARHEWQLDDDLRPLDDTGVAQADTIATILPGYRPATLISSPSRRCVQTLLPYAARRDLRIRTERLLSETEYDAAHSPEAVLTWLDTEGPAAVCGHGKVLPELLATMTERRYDGHVEDTHLRKGALAVLHHRDGRVVAVERYNT</sequence>
<feature type="domain" description="Nudix hydrolase" evidence="2">
    <location>
        <begin position="10"/>
        <end position="136"/>
    </location>
</feature>
<dbReference type="InterPro" id="IPR013078">
    <property type="entry name" value="His_Pase_superF_clade-1"/>
</dbReference>
<dbReference type="PROSITE" id="PS51462">
    <property type="entry name" value="NUDIX"/>
    <property type="match status" value="1"/>
</dbReference>
<dbReference type="Gene3D" id="3.40.50.1240">
    <property type="entry name" value="Phosphoglycerate mutase-like"/>
    <property type="match status" value="1"/>
</dbReference>
<dbReference type="Proteomes" id="UP001596137">
    <property type="component" value="Unassembled WGS sequence"/>
</dbReference>
<dbReference type="InterPro" id="IPR029033">
    <property type="entry name" value="His_PPase_superfam"/>
</dbReference>
<evidence type="ECO:0000313" key="4">
    <source>
        <dbReference type="Proteomes" id="UP001596137"/>
    </source>
</evidence>
<organism evidence="3 4">
    <name type="scientific">Sphaerisporangium aureirubrum</name>
    <dbReference type="NCBI Taxonomy" id="1544736"/>
    <lineage>
        <taxon>Bacteria</taxon>
        <taxon>Bacillati</taxon>
        <taxon>Actinomycetota</taxon>
        <taxon>Actinomycetes</taxon>
        <taxon>Streptosporangiales</taxon>
        <taxon>Streptosporangiaceae</taxon>
        <taxon>Sphaerisporangium</taxon>
    </lineage>
</organism>
<dbReference type="InterPro" id="IPR015797">
    <property type="entry name" value="NUDIX_hydrolase-like_dom_sf"/>
</dbReference>
<proteinExistence type="predicted"/>